<dbReference type="PANTHER" id="PTHR16515:SF49">
    <property type="entry name" value="GASTRULA ZINC FINGER PROTEIN XLCGF49.1-LIKE-RELATED"/>
    <property type="match status" value="1"/>
</dbReference>
<keyword evidence="7" id="KW-0539">Nucleus</keyword>
<evidence type="ECO:0000256" key="7">
    <source>
        <dbReference type="ARBA" id="ARBA00023242"/>
    </source>
</evidence>
<dbReference type="PANTHER" id="PTHR16515">
    <property type="entry name" value="PR DOMAIN ZINC FINGER PROTEIN"/>
    <property type="match status" value="1"/>
</dbReference>
<dbReference type="OMA" id="YETGTSE"/>
<evidence type="ECO:0000256" key="6">
    <source>
        <dbReference type="ARBA" id="ARBA00023125"/>
    </source>
</evidence>
<evidence type="ECO:0000256" key="1">
    <source>
        <dbReference type="ARBA" id="ARBA00004123"/>
    </source>
</evidence>
<dbReference type="InterPro" id="IPR013087">
    <property type="entry name" value="Znf_C2H2_type"/>
</dbReference>
<dbReference type="OrthoDB" id="6077919at2759"/>
<keyword evidence="3" id="KW-0677">Repeat</keyword>
<comment type="caution">
    <text evidence="11">The sequence shown here is derived from an EMBL/GenBank/DDBJ whole genome shotgun (WGS) entry which is preliminary data.</text>
</comment>
<feature type="region of interest" description="Disordered" evidence="9">
    <location>
        <begin position="1"/>
        <end position="42"/>
    </location>
</feature>
<gene>
    <name evidence="11" type="ORF">Ocin01_16875</name>
</gene>
<dbReference type="SUPFAM" id="SSF57667">
    <property type="entry name" value="beta-beta-alpha zinc fingers"/>
    <property type="match status" value="3"/>
</dbReference>
<organism evidence="11 12">
    <name type="scientific">Orchesella cincta</name>
    <name type="common">Springtail</name>
    <name type="synonym">Podura cincta</name>
    <dbReference type="NCBI Taxonomy" id="48709"/>
    <lineage>
        <taxon>Eukaryota</taxon>
        <taxon>Metazoa</taxon>
        <taxon>Ecdysozoa</taxon>
        <taxon>Arthropoda</taxon>
        <taxon>Hexapoda</taxon>
        <taxon>Collembola</taxon>
        <taxon>Entomobryomorpha</taxon>
        <taxon>Entomobryoidea</taxon>
        <taxon>Orchesellidae</taxon>
        <taxon>Orchesellinae</taxon>
        <taxon>Orchesella</taxon>
    </lineage>
</organism>
<dbReference type="SMART" id="SM00355">
    <property type="entry name" value="ZnF_C2H2"/>
    <property type="match status" value="4"/>
</dbReference>
<keyword evidence="5" id="KW-0862">Zinc</keyword>
<feature type="domain" description="C2H2-type" evidence="10">
    <location>
        <begin position="95"/>
        <end position="122"/>
    </location>
</feature>
<proteinExistence type="predicted"/>
<dbReference type="PROSITE" id="PS00028">
    <property type="entry name" value="ZINC_FINGER_C2H2_1"/>
    <property type="match status" value="4"/>
</dbReference>
<keyword evidence="2" id="KW-0479">Metal-binding</keyword>
<evidence type="ECO:0000256" key="9">
    <source>
        <dbReference type="SAM" id="MobiDB-lite"/>
    </source>
</evidence>
<comment type="subcellular location">
    <subcellularLocation>
        <location evidence="1">Nucleus</location>
    </subcellularLocation>
</comment>
<keyword evidence="6" id="KW-0238">DNA-binding</keyword>
<dbReference type="InterPro" id="IPR050331">
    <property type="entry name" value="Zinc_finger"/>
</dbReference>
<evidence type="ECO:0000256" key="2">
    <source>
        <dbReference type="ARBA" id="ARBA00022723"/>
    </source>
</evidence>
<evidence type="ECO:0000313" key="12">
    <source>
        <dbReference type="Proteomes" id="UP000094527"/>
    </source>
</evidence>
<dbReference type="FunFam" id="3.30.160.60:FF:000055">
    <property type="entry name" value="B-cell lymphoma/leukemia 11A isoform X1"/>
    <property type="match status" value="1"/>
</dbReference>
<accession>A0A1D2MA00</accession>
<evidence type="ECO:0000256" key="4">
    <source>
        <dbReference type="ARBA" id="ARBA00022771"/>
    </source>
</evidence>
<dbReference type="GO" id="GO:0003677">
    <property type="term" value="F:DNA binding"/>
    <property type="evidence" value="ECO:0007669"/>
    <property type="project" value="UniProtKB-KW"/>
</dbReference>
<evidence type="ECO:0000256" key="8">
    <source>
        <dbReference type="PROSITE-ProRule" id="PRU00042"/>
    </source>
</evidence>
<evidence type="ECO:0000259" key="10">
    <source>
        <dbReference type="PROSITE" id="PS50157"/>
    </source>
</evidence>
<dbReference type="PROSITE" id="PS50157">
    <property type="entry name" value="ZINC_FINGER_C2H2_2"/>
    <property type="match status" value="4"/>
</dbReference>
<feature type="region of interest" description="Disordered" evidence="9">
    <location>
        <begin position="66"/>
        <end position="88"/>
    </location>
</feature>
<sequence length="188" mass="20737">MLSAPTSVNSGGTDYETGTSESGSNNQHSYQPNGERKPKVPRSYQYKCEPCSKFFTSQWHLEAHLKRHSAHTGAGGTNPDGTGSGPHKPFPDKPFSCEYCGKRFKKRQELTVHLRIHTGEKPYKCSVCSRAFSQSSSMKTHLRTHTGEKPYKCRLCTAAFSVSHAYHKHLSSVHQTSAASSSSRGNST</sequence>
<dbReference type="GO" id="GO:0010468">
    <property type="term" value="P:regulation of gene expression"/>
    <property type="evidence" value="ECO:0007669"/>
    <property type="project" value="TreeGrafter"/>
</dbReference>
<dbReference type="GO" id="GO:0008270">
    <property type="term" value="F:zinc ion binding"/>
    <property type="evidence" value="ECO:0007669"/>
    <property type="project" value="UniProtKB-KW"/>
</dbReference>
<evidence type="ECO:0000313" key="11">
    <source>
        <dbReference type="EMBL" id="ODM89808.1"/>
    </source>
</evidence>
<dbReference type="STRING" id="48709.A0A1D2MA00"/>
<keyword evidence="4 8" id="KW-0863">Zinc-finger</keyword>
<keyword evidence="12" id="KW-1185">Reference proteome</keyword>
<dbReference type="FunFam" id="3.30.160.60:FF:000774">
    <property type="entry name" value="Zinc finger protein"/>
    <property type="match status" value="1"/>
</dbReference>
<name>A0A1D2MA00_ORCCI</name>
<feature type="domain" description="C2H2-type" evidence="10">
    <location>
        <begin position="151"/>
        <end position="179"/>
    </location>
</feature>
<dbReference type="Gene3D" id="3.30.160.60">
    <property type="entry name" value="Classic Zinc Finger"/>
    <property type="match status" value="4"/>
</dbReference>
<dbReference type="EMBL" id="LJIJ01002347">
    <property type="protein sequence ID" value="ODM89808.1"/>
    <property type="molecule type" value="Genomic_DNA"/>
</dbReference>
<feature type="domain" description="C2H2-type" evidence="10">
    <location>
        <begin position="46"/>
        <end position="76"/>
    </location>
</feature>
<dbReference type="Pfam" id="PF00096">
    <property type="entry name" value="zf-C2H2"/>
    <property type="match status" value="3"/>
</dbReference>
<dbReference type="GO" id="GO:0005634">
    <property type="term" value="C:nucleus"/>
    <property type="evidence" value="ECO:0007669"/>
    <property type="project" value="UniProtKB-SubCell"/>
</dbReference>
<reference evidence="11 12" key="1">
    <citation type="journal article" date="2016" name="Genome Biol. Evol.">
        <title>Gene Family Evolution Reflects Adaptation to Soil Environmental Stressors in the Genome of the Collembolan Orchesella cincta.</title>
        <authorList>
            <person name="Faddeeva-Vakhrusheva A."/>
            <person name="Derks M.F."/>
            <person name="Anvar S.Y."/>
            <person name="Agamennone V."/>
            <person name="Suring W."/>
            <person name="Smit S."/>
            <person name="van Straalen N.M."/>
            <person name="Roelofs D."/>
        </authorList>
    </citation>
    <scope>NUCLEOTIDE SEQUENCE [LARGE SCALE GENOMIC DNA]</scope>
    <source>
        <tissue evidence="11">Mixed pool</tissue>
    </source>
</reference>
<evidence type="ECO:0000256" key="3">
    <source>
        <dbReference type="ARBA" id="ARBA00022737"/>
    </source>
</evidence>
<protein>
    <submittedName>
        <fullName evidence="11">Putative zinc finger protein</fullName>
    </submittedName>
</protein>
<feature type="domain" description="C2H2-type" evidence="10">
    <location>
        <begin position="123"/>
        <end position="150"/>
    </location>
</feature>
<dbReference type="AlphaFoldDB" id="A0A1D2MA00"/>
<evidence type="ECO:0000256" key="5">
    <source>
        <dbReference type="ARBA" id="ARBA00022833"/>
    </source>
</evidence>
<dbReference type="InterPro" id="IPR036236">
    <property type="entry name" value="Znf_C2H2_sf"/>
</dbReference>
<feature type="compositionally biased region" description="Polar residues" evidence="9">
    <location>
        <begin position="1"/>
        <end position="32"/>
    </location>
</feature>
<feature type="compositionally biased region" description="Gly residues" evidence="9">
    <location>
        <begin position="73"/>
        <end position="84"/>
    </location>
</feature>
<dbReference type="Proteomes" id="UP000094527">
    <property type="component" value="Unassembled WGS sequence"/>
</dbReference>